<evidence type="ECO:0000313" key="3">
    <source>
        <dbReference type="Proteomes" id="UP001596105"/>
    </source>
</evidence>
<comment type="caution">
    <text evidence="2">The sequence shown here is derived from an EMBL/GenBank/DDBJ whole genome shotgun (WGS) entry which is preliminary data.</text>
</comment>
<dbReference type="Proteomes" id="UP001596105">
    <property type="component" value="Unassembled WGS sequence"/>
</dbReference>
<evidence type="ECO:0000313" key="2">
    <source>
        <dbReference type="EMBL" id="MFC5470369.1"/>
    </source>
</evidence>
<accession>A0ABW0LWX1</accession>
<dbReference type="InterPro" id="IPR025359">
    <property type="entry name" value="SduA_C"/>
</dbReference>
<gene>
    <name evidence="2" type="ORF">ACFPPD_16875</name>
</gene>
<keyword evidence="3" id="KW-1185">Reference proteome</keyword>
<protein>
    <submittedName>
        <fullName evidence="2">Shedu anti-phage system protein SduA domain-containing protein</fullName>
    </submittedName>
</protein>
<feature type="domain" description="Shedu protein SduA C-terminal" evidence="1">
    <location>
        <begin position="87"/>
        <end position="253"/>
    </location>
</feature>
<dbReference type="RefSeq" id="WP_209751085.1">
    <property type="nucleotide sequence ID" value="NZ_JBHSMH010000060.1"/>
</dbReference>
<organism evidence="2 3">
    <name type="scientific">Cohnella suwonensis</name>
    <dbReference type="NCBI Taxonomy" id="696072"/>
    <lineage>
        <taxon>Bacteria</taxon>
        <taxon>Bacillati</taxon>
        <taxon>Bacillota</taxon>
        <taxon>Bacilli</taxon>
        <taxon>Bacillales</taxon>
        <taxon>Paenibacillaceae</taxon>
        <taxon>Cohnella</taxon>
    </lineage>
</organism>
<evidence type="ECO:0000259" key="1">
    <source>
        <dbReference type="Pfam" id="PF14082"/>
    </source>
</evidence>
<sequence>MTLYQRDYMTLTVEEKSIKEAMDATEKLYNTGKLRKAVNYLRYPKAVRHNLSFFPNYYLDTVDLKDETRLNDLIAKFLSDLNSSSSTETTLMANIKRNEAYFIIASILKSYDFGHHDAYIIPEFMLGNTYRVDYLIIGKNSGGYEFIFVELENPYKNITTQTGELGATFSKGIKQVNDWKRYLAANFKTLEETFNKYKNPTMELPDEFKTYEPYRFHFAVVAGRRDNFNDTTRWHKRRLRSTDDIEILHFDNLCDYATEKIGHTTYG</sequence>
<name>A0ABW0LWX1_9BACL</name>
<proteinExistence type="predicted"/>
<dbReference type="EMBL" id="JBHSMH010000060">
    <property type="protein sequence ID" value="MFC5470369.1"/>
    <property type="molecule type" value="Genomic_DNA"/>
</dbReference>
<reference evidence="3" key="1">
    <citation type="journal article" date="2019" name="Int. J. Syst. Evol. Microbiol.">
        <title>The Global Catalogue of Microorganisms (GCM) 10K type strain sequencing project: providing services to taxonomists for standard genome sequencing and annotation.</title>
        <authorList>
            <consortium name="The Broad Institute Genomics Platform"/>
            <consortium name="The Broad Institute Genome Sequencing Center for Infectious Disease"/>
            <person name="Wu L."/>
            <person name="Ma J."/>
        </authorList>
    </citation>
    <scope>NUCLEOTIDE SEQUENCE [LARGE SCALE GENOMIC DNA]</scope>
    <source>
        <strain evidence="3">CCUG 57113</strain>
    </source>
</reference>
<dbReference type="Pfam" id="PF14082">
    <property type="entry name" value="SduA_C"/>
    <property type="match status" value="1"/>
</dbReference>